<evidence type="ECO:0000313" key="2">
    <source>
        <dbReference type="EMBL" id="PFH45417.1"/>
    </source>
</evidence>
<reference evidence="2 3" key="1">
    <citation type="submission" date="2014-02" db="EMBL/GenBank/DDBJ databases">
        <title>Transposable element dynamics among asymbiotic and ectomycorrhizal Amanita fungi.</title>
        <authorList>
            <consortium name="DOE Joint Genome Institute"/>
            <person name="Hess J."/>
            <person name="Skrede I."/>
            <person name="Wolfe B."/>
            <person name="LaButti K."/>
            <person name="Ohm R.A."/>
            <person name="Grigoriev I.V."/>
            <person name="Pringle A."/>
        </authorList>
    </citation>
    <scope>NUCLEOTIDE SEQUENCE [LARGE SCALE GENOMIC DNA]</scope>
    <source>
        <strain evidence="2 3">SKay4041</strain>
    </source>
</reference>
<evidence type="ECO:0000256" key="1">
    <source>
        <dbReference type="SAM" id="MobiDB-lite"/>
    </source>
</evidence>
<protein>
    <submittedName>
        <fullName evidence="2">Uncharacterized protein</fullName>
    </submittedName>
</protein>
<proteinExistence type="predicted"/>
<keyword evidence="3" id="KW-1185">Reference proteome</keyword>
<feature type="compositionally biased region" description="Basic and acidic residues" evidence="1">
    <location>
        <begin position="624"/>
        <end position="636"/>
    </location>
</feature>
<feature type="region of interest" description="Disordered" evidence="1">
    <location>
        <begin position="624"/>
        <end position="680"/>
    </location>
</feature>
<evidence type="ECO:0000313" key="3">
    <source>
        <dbReference type="Proteomes" id="UP000242287"/>
    </source>
</evidence>
<name>A0A2A9NAZ4_9AGAR</name>
<dbReference type="AlphaFoldDB" id="A0A2A9NAZ4"/>
<feature type="region of interest" description="Disordered" evidence="1">
    <location>
        <begin position="121"/>
        <end position="152"/>
    </location>
</feature>
<dbReference type="EMBL" id="KZ302395">
    <property type="protein sequence ID" value="PFH45417.1"/>
    <property type="molecule type" value="Genomic_DNA"/>
</dbReference>
<sequence>MTDLLAQIITYAAVELNTKIADYTVASHGSTIPLMIYHGVQEDWDYSGNSENFLLTDTAKTLQDDLDEAFSNKQHKNIMAITTPITHFTEQDKHSIVEAIANDTPLPKKWAFTDEKGHKHSTSAWLSGQPSPKKHIAPTTSFSPSIGQKRPLEMDQTTDMEDLTYREKLQAIKFRLPLPQSTLDANLDMWTETTNKYMGDARLANNKINPTTLFRKLARSKDQTALMEFTEECYRALQNEINLLTHAQPQDTPMQDVESDMSKTERIRRTTAIWKNTVKTLWKDNILTCKQETLDQATRLLLLADTSHKYASLSESDIYNTELDQRDLIIVKITELNENADKIIKDIQHKSIHHSLNKEKLELIKKQGWEMAKCNVTQNPGKFAPSTLPPANFLKIVLDIVKDLKEKEDNSWETKILKDIKNKGIQSKALEARTQIIVRRLNNLRNIPTPSPWPPSRTPSVIETGSTDPTDQEMSQADPLPWTDMEDYKQNRQLWINSASEIFEKLSPYLQPLERKQKEELLWEAADICALQDKDLLQLQSISSFTDSNKKRELEDMHKFSIDKEYQSLLTATAKQEASHKKDTFEDYLAMKDFDYYVQHAKDQISNPSIPEKKKNTLKSIIKDAEKWQPKHRVDDDGSILLDSPPPSPVPKPKTKPLKKSEDTRKAADLTRKGNTPNTR</sequence>
<feature type="compositionally biased region" description="Polar residues" evidence="1">
    <location>
        <begin position="461"/>
        <end position="475"/>
    </location>
</feature>
<dbReference type="Proteomes" id="UP000242287">
    <property type="component" value="Unassembled WGS sequence"/>
</dbReference>
<feature type="compositionally biased region" description="Basic and acidic residues" evidence="1">
    <location>
        <begin position="659"/>
        <end position="672"/>
    </location>
</feature>
<gene>
    <name evidence="2" type="ORF">AMATHDRAFT_9290</name>
</gene>
<accession>A0A2A9NAZ4</accession>
<feature type="region of interest" description="Disordered" evidence="1">
    <location>
        <begin position="447"/>
        <end position="476"/>
    </location>
</feature>
<organism evidence="2 3">
    <name type="scientific">Amanita thiersii Skay4041</name>
    <dbReference type="NCBI Taxonomy" id="703135"/>
    <lineage>
        <taxon>Eukaryota</taxon>
        <taxon>Fungi</taxon>
        <taxon>Dikarya</taxon>
        <taxon>Basidiomycota</taxon>
        <taxon>Agaricomycotina</taxon>
        <taxon>Agaricomycetes</taxon>
        <taxon>Agaricomycetidae</taxon>
        <taxon>Agaricales</taxon>
        <taxon>Pluteineae</taxon>
        <taxon>Amanitaceae</taxon>
        <taxon>Amanita</taxon>
    </lineage>
</organism>